<reference evidence="1" key="1">
    <citation type="submission" date="2017-08" db="EMBL/GenBank/DDBJ databases">
        <title>Complete Genome Sequence of Francisella noatunensis subsp. orientalis strain FNO190.</title>
        <authorList>
            <person name="Pereira F.L."/>
            <person name="Goncalves L.A."/>
            <person name="Guilherme T.C."/>
            <person name="Soares S.C."/>
            <person name="Dorella F.A."/>
            <person name="Carvalho A.F."/>
            <person name="Leibowitz M.P."/>
            <person name="Leal C.A.G."/>
            <person name="Azevedo V.A.C."/>
            <person name="Figueiredo H.C.P."/>
        </authorList>
    </citation>
    <scope>NUCLEOTIDE SEQUENCE</scope>
    <source>
        <strain evidence="1">FNO190</strain>
    </source>
</reference>
<dbReference type="Proteomes" id="UP000035930">
    <property type="component" value="Chromosome"/>
</dbReference>
<dbReference type="EMBL" id="CP011923">
    <property type="protein sequence ID" value="AKN89157.1"/>
    <property type="molecule type" value="Genomic_DNA"/>
</dbReference>
<name>A0ABM5U7M2_9GAMM</name>
<keyword evidence="2" id="KW-1185">Reference proteome</keyword>
<sequence length="37" mass="4146">MGKLLLKKLNDISLMVHPCDANRNVYGHEIKAILLLA</sequence>
<protein>
    <submittedName>
        <fullName evidence="1">Uncharacterized protein</fullName>
    </submittedName>
</protein>
<organism evidence="1 2">
    <name type="scientific">Francisella orientalis</name>
    <dbReference type="NCBI Taxonomy" id="299583"/>
    <lineage>
        <taxon>Bacteria</taxon>
        <taxon>Pseudomonadati</taxon>
        <taxon>Pseudomonadota</taxon>
        <taxon>Gammaproteobacteria</taxon>
        <taxon>Thiotrichales</taxon>
        <taxon>Francisellaceae</taxon>
        <taxon>Francisella</taxon>
    </lineage>
</organism>
<accession>A0ABM5U7M2</accession>
<evidence type="ECO:0000313" key="2">
    <source>
        <dbReference type="Proteomes" id="UP000035930"/>
    </source>
</evidence>
<proteinExistence type="predicted"/>
<evidence type="ECO:0000313" key="1">
    <source>
        <dbReference type="EMBL" id="AKN89157.1"/>
    </source>
</evidence>
<gene>
    <name evidence="1" type="ORF">FNO190_1533</name>
</gene>